<dbReference type="Proteomes" id="UP000000311">
    <property type="component" value="Unassembled WGS sequence"/>
</dbReference>
<dbReference type="KEGG" id="cfo:105258384"/>
<feature type="compositionally biased region" description="Polar residues" evidence="1">
    <location>
        <begin position="92"/>
        <end position="108"/>
    </location>
</feature>
<dbReference type="STRING" id="104421.E2B1Y8"/>
<feature type="compositionally biased region" description="Basic and acidic residues" evidence="1">
    <location>
        <begin position="291"/>
        <end position="302"/>
    </location>
</feature>
<feature type="compositionally biased region" description="Acidic residues" evidence="1">
    <location>
        <begin position="122"/>
        <end position="149"/>
    </location>
</feature>
<protein>
    <submittedName>
        <fullName evidence="2">Uncharacterized protein</fullName>
    </submittedName>
</protein>
<feature type="compositionally biased region" description="Acidic residues" evidence="1">
    <location>
        <begin position="158"/>
        <end position="167"/>
    </location>
</feature>
<feature type="compositionally biased region" description="Low complexity" evidence="1">
    <location>
        <begin position="75"/>
        <end position="85"/>
    </location>
</feature>
<organism evidence="3">
    <name type="scientific">Camponotus floridanus</name>
    <name type="common">Florida carpenter ant</name>
    <dbReference type="NCBI Taxonomy" id="104421"/>
    <lineage>
        <taxon>Eukaryota</taxon>
        <taxon>Metazoa</taxon>
        <taxon>Ecdysozoa</taxon>
        <taxon>Arthropoda</taxon>
        <taxon>Hexapoda</taxon>
        <taxon>Insecta</taxon>
        <taxon>Pterygota</taxon>
        <taxon>Neoptera</taxon>
        <taxon>Endopterygota</taxon>
        <taxon>Hymenoptera</taxon>
        <taxon>Apocrita</taxon>
        <taxon>Aculeata</taxon>
        <taxon>Formicoidea</taxon>
        <taxon>Formicidae</taxon>
        <taxon>Formicinae</taxon>
        <taxon>Camponotus</taxon>
    </lineage>
</organism>
<dbReference type="OrthoDB" id="7682554at2759"/>
<dbReference type="InParanoid" id="E2B1Y8"/>
<evidence type="ECO:0000313" key="3">
    <source>
        <dbReference type="Proteomes" id="UP000000311"/>
    </source>
</evidence>
<dbReference type="OMA" id="CCHAYAQ"/>
<feature type="region of interest" description="Disordered" evidence="1">
    <location>
        <begin position="713"/>
        <end position="739"/>
    </location>
</feature>
<gene>
    <name evidence="2" type="ORF">EAG_14504</name>
</gene>
<reference evidence="2 3" key="1">
    <citation type="journal article" date="2010" name="Science">
        <title>Genomic comparison of the ants Camponotus floridanus and Harpegnathos saltator.</title>
        <authorList>
            <person name="Bonasio R."/>
            <person name="Zhang G."/>
            <person name="Ye C."/>
            <person name="Mutti N.S."/>
            <person name="Fang X."/>
            <person name="Qin N."/>
            <person name="Donahue G."/>
            <person name="Yang P."/>
            <person name="Li Q."/>
            <person name="Li C."/>
            <person name="Zhang P."/>
            <person name="Huang Z."/>
            <person name="Berger S.L."/>
            <person name="Reinberg D."/>
            <person name="Wang J."/>
            <person name="Liebig J."/>
        </authorList>
    </citation>
    <scope>NUCLEOTIDE SEQUENCE [LARGE SCALE GENOMIC DNA]</scope>
    <source>
        <strain evidence="3">C129</strain>
    </source>
</reference>
<feature type="region of interest" description="Disordered" evidence="1">
    <location>
        <begin position="291"/>
        <end position="311"/>
    </location>
</feature>
<evidence type="ECO:0000313" key="2">
    <source>
        <dbReference type="EMBL" id="EFN60305.1"/>
    </source>
</evidence>
<sequence length="1263" mass="144497">MSDNSEHPPDDNEAETKTIEDLPNDSSKSEVKLMNRTDAAMLEDEEMPTYISVSSTSRRDDSDVVNAKQQENMPQESMSQENMSQEMEEDCSQSPYHSDNQAPSSVYVLSSEEDMDQHPYNDEDDEDEYDGDTDDMGNLELDNELDPEDSGNRRHLMDEEDEDEDDEMDKRDDEKCLRQIHDDDTMDNNFELYCDGRSDDFVLNRRLKYPDKEKSLSLQDLNMSKNKIEYIQRKYLCDPYNKKFMNVAQEPIMYSVLQKKQSTSEKYHHVQSKVKLYIKDVKEQNRRSAENHMKQNQEDTIHNKSNTNHKNNDVKETKLTVTNKTIKDYAERTIKELETAEACEGDKITFSTSPILNGQDNKNYLESIHEESTQDERDPLNITKKMQKQNGTVEDKQLKLNFPEAATFNEEVSHYENAMQPSSIPNGHQEESTVLFNSHTLNCEEFVHNISNPSQKIDLNKNAHVTKQENIQPETYNNAELMDMSINNDDTTCLLKIENIKSIKTMSDEIKNNNEQVSSGKINEKIQNYIATLKNELYERDVRHDKLFNAFHEQVMENIKLKDKIKELKKSLAKYEKKSKPPEQKVASIQTDDIKTIAPEKHHKEAESTHIKQSNNKILGNSVASTLSSIDQWSDGACNLSISMKPPEAVKTLHSDDSIMLTNGTPAKTTRSLSRTFITSSRILQTLSNITQGKTKLESPLVQNSKRRLSENSMTELQNDDGRCQVVNGSCRPSSSKKRKIEDIEPSSFLSSKAYETATESHLKLNNLPNDSQFKHPCDLVKEKVESQENSFNINTSQLETSASMEENMEMSDDQDDNVKCFVYHESENSKDHSFLIIAKEPAKEKTVNEKRREGGPYIVGNIEVRMSEINGTINIWGKEISQESTAETGIENEIEISTKGINDKKCFCLQKTPHTRFNGNNLVCSTSKKCKTPPTFDLSSAVSNFSCTHSPSFNMAKASCSTDAQKAHANTLLNPSICVSSCEDYELSKDHKECSKHKQTHDQEKLHSCCIHNVDLLEQNCSLHKEKQKFEDNFNCSKEKLNTKEHRRSFSRNLQPNKHLHKNIVNSTIEEPTYKCQTAAYHDTLHDPRETCQESHKCCNTLKETCTCEPQSISIDRDCNESCNHLSPNLRDEEPLITLKQCSETPETRRRRLSGKRVRGLLMDLIRGCGDCYNSNPSNSNKNFMHKKECYLTNCPQQIKISSCTSPEPSCSNSGQPVGRCCHAYAQRIESQLEEFRVEMERVRSRSDAILNMLNMLHSDAN</sequence>
<feature type="compositionally biased region" description="Basic and acidic residues" evidence="1">
    <location>
        <begin position="1"/>
        <end position="20"/>
    </location>
</feature>
<dbReference type="AlphaFoldDB" id="E2B1Y8"/>
<keyword evidence="3" id="KW-1185">Reference proteome</keyword>
<feature type="region of interest" description="Disordered" evidence="1">
    <location>
        <begin position="1"/>
        <end position="174"/>
    </location>
</feature>
<proteinExistence type="predicted"/>
<evidence type="ECO:0000256" key="1">
    <source>
        <dbReference type="SAM" id="MobiDB-lite"/>
    </source>
</evidence>
<accession>E2B1Y8</accession>
<name>E2B1Y8_CAMFO</name>
<dbReference type="EMBL" id="GL445000">
    <property type="protein sequence ID" value="EFN60305.1"/>
    <property type="molecule type" value="Genomic_DNA"/>
</dbReference>